<feature type="compositionally biased region" description="Polar residues" evidence="1">
    <location>
        <begin position="1"/>
        <end position="10"/>
    </location>
</feature>
<feature type="region of interest" description="Disordered" evidence="1">
    <location>
        <begin position="1"/>
        <end position="31"/>
    </location>
</feature>
<reference evidence="2" key="3">
    <citation type="submission" date="2025-07" db="EMBL/GenBank/DDBJ databases">
        <authorList>
            <consortium name="NCBI Genome Project"/>
        </authorList>
    </citation>
    <scope>NUCLEOTIDE SEQUENCE</scope>
    <source>
        <strain evidence="2">CBS432</strain>
    </source>
</reference>
<reference evidence="2" key="1">
    <citation type="journal article" date="2017" name="Nat. Genet.">
        <title>Contrasting evolutionary genome dynamics between domesticated and wild yeasts.</title>
        <authorList>
            <person name="Yue J.X."/>
            <person name="Li J."/>
            <person name="Aigrain L."/>
            <person name="Hallin J."/>
            <person name="Persson K."/>
            <person name="Oliver K."/>
            <person name="Bergstrom A."/>
            <person name="Coupland P."/>
            <person name="Warringer J."/>
            <person name="Lagomarsino M.C."/>
            <person name="Fischer G."/>
            <person name="Durbin R."/>
            <person name="Liti G."/>
        </authorList>
    </citation>
    <scope>NUCLEOTIDE SEQUENCE</scope>
    <source>
        <strain evidence="2">CBS432</strain>
    </source>
</reference>
<gene>
    <name evidence="2" type="primary">ROQ1</name>
    <name evidence="2" type="ORF">SPAR_J00680</name>
</gene>
<evidence type="ECO:0000256" key="1">
    <source>
        <dbReference type="SAM" id="MobiDB-lite"/>
    </source>
</evidence>
<evidence type="ECO:0000313" key="2">
    <source>
        <dbReference type="RefSeq" id="XP_033767148.1"/>
    </source>
</evidence>
<dbReference type="VEuPathDB" id="FungiDB:SPAR_J00680"/>
<dbReference type="OrthoDB" id="4061920at2759"/>
<name>A0A8B8UTU5_SACPA</name>
<proteinExistence type="predicted"/>
<dbReference type="AlphaFoldDB" id="A0A8B8UTU5"/>
<organism evidence="2">
    <name type="scientific">Saccharomyces paradoxus</name>
    <name type="common">Yeast</name>
    <name type="synonym">Saccharomyces douglasii</name>
    <dbReference type="NCBI Taxonomy" id="27291"/>
    <lineage>
        <taxon>Eukaryota</taxon>
        <taxon>Fungi</taxon>
        <taxon>Dikarya</taxon>
        <taxon>Ascomycota</taxon>
        <taxon>Saccharomycotina</taxon>
        <taxon>Saccharomycetes</taxon>
        <taxon>Saccharomycetales</taxon>
        <taxon>Saccharomycetaceae</taxon>
        <taxon>Saccharomyces</taxon>
    </lineage>
</organism>
<sequence>MLRKGTSTIYRTHKKTNSSILRSQRDQTKVDSLVEESPMGDFGIHNQPTQPGVIYYFVELTNLGIQENTSSNNNNNNNHSDDENGGRYGHGSSLGGDVHSHRCSST</sequence>
<dbReference type="KEGG" id="spao:SPAR_J00680"/>
<reference evidence="2" key="2">
    <citation type="submission" date="2020-01" db="EMBL/GenBank/DDBJ databases">
        <title>Population-level Yeast Reference Genomes.</title>
        <authorList>
            <person name="Yue J.-X."/>
        </authorList>
    </citation>
    <scope>NUCLEOTIDE SEQUENCE</scope>
    <source>
        <strain evidence="2">CBS432</strain>
    </source>
</reference>
<dbReference type="RefSeq" id="XP_033767148.1">
    <property type="nucleotide sequence ID" value="XM_033911257.1"/>
</dbReference>
<feature type="region of interest" description="Disordered" evidence="1">
    <location>
        <begin position="66"/>
        <end position="106"/>
    </location>
</feature>
<reference evidence="2" key="4">
    <citation type="submission" date="2025-08" db="UniProtKB">
        <authorList>
            <consortium name="RefSeq"/>
        </authorList>
    </citation>
    <scope>IDENTIFICATION</scope>
    <source>
        <strain evidence="2">CBS432</strain>
    </source>
</reference>
<protein>
    <submittedName>
        <fullName evidence="2">Roq1p</fullName>
    </submittedName>
</protein>
<accession>A0A8B8UTU5</accession>
<dbReference type="GeneID" id="54631477"/>